<protein>
    <recommendedName>
        <fullName evidence="2">Transposase</fullName>
    </recommendedName>
</protein>
<dbReference type="GO" id="GO:0004803">
    <property type="term" value="F:transposase activity"/>
    <property type="evidence" value="ECO:0007669"/>
    <property type="project" value="InterPro"/>
</dbReference>
<proteinExistence type="predicted"/>
<comment type="caution">
    <text evidence="1">The sequence shown here is derived from an EMBL/GenBank/DDBJ whole genome shotgun (WGS) entry which is preliminary data.</text>
</comment>
<evidence type="ECO:0000313" key="1">
    <source>
        <dbReference type="EMBL" id="HHS28319.1"/>
    </source>
</evidence>
<sequence>MRQSRFPVEEIVRIIAGSKLSRSSIAGTNRKYWSTEASLSRWRAKYKGFGTSEARRLQVLEEEKRRLKKMVADKELIIQTLN</sequence>
<dbReference type="Pfam" id="PF01527">
    <property type="entry name" value="HTH_Tnp_1"/>
    <property type="match status" value="1"/>
</dbReference>
<reference evidence="1" key="1">
    <citation type="journal article" date="2020" name="mSystems">
        <title>Genome- and Community-Level Interaction Insights into Carbon Utilization and Element Cycling Functions of Hydrothermarchaeota in Hydrothermal Sediment.</title>
        <authorList>
            <person name="Zhou Z."/>
            <person name="Liu Y."/>
            <person name="Xu W."/>
            <person name="Pan J."/>
            <person name="Luo Z.H."/>
            <person name="Li M."/>
        </authorList>
    </citation>
    <scope>NUCLEOTIDE SEQUENCE [LARGE SCALE GENOMIC DNA]</scope>
    <source>
        <strain evidence="1">SpSt-767</strain>
    </source>
</reference>
<dbReference type="SUPFAM" id="SSF46689">
    <property type="entry name" value="Homeodomain-like"/>
    <property type="match status" value="1"/>
</dbReference>
<gene>
    <name evidence="1" type="ORF">ENV52_01285</name>
</gene>
<name>A0A7V6DNN3_9BACT</name>
<evidence type="ECO:0008006" key="2">
    <source>
        <dbReference type="Google" id="ProtNLM"/>
    </source>
</evidence>
<dbReference type="InterPro" id="IPR002514">
    <property type="entry name" value="Transposase_8"/>
</dbReference>
<dbReference type="GO" id="GO:0003677">
    <property type="term" value="F:DNA binding"/>
    <property type="evidence" value="ECO:0007669"/>
    <property type="project" value="InterPro"/>
</dbReference>
<accession>A0A7V6DNN3</accession>
<dbReference type="GO" id="GO:0006313">
    <property type="term" value="P:DNA transposition"/>
    <property type="evidence" value="ECO:0007669"/>
    <property type="project" value="InterPro"/>
</dbReference>
<dbReference type="EMBL" id="DTGR01000024">
    <property type="protein sequence ID" value="HHS28319.1"/>
    <property type="molecule type" value="Genomic_DNA"/>
</dbReference>
<dbReference type="AlphaFoldDB" id="A0A7V6DNN3"/>
<organism evidence="1">
    <name type="scientific">Desulfobacca acetoxidans</name>
    <dbReference type="NCBI Taxonomy" id="60893"/>
    <lineage>
        <taxon>Bacteria</taxon>
        <taxon>Pseudomonadati</taxon>
        <taxon>Thermodesulfobacteriota</taxon>
        <taxon>Desulfobaccia</taxon>
        <taxon>Desulfobaccales</taxon>
        <taxon>Desulfobaccaceae</taxon>
        <taxon>Desulfobacca</taxon>
    </lineage>
</organism>
<dbReference type="InterPro" id="IPR009057">
    <property type="entry name" value="Homeodomain-like_sf"/>
</dbReference>